<dbReference type="Proteomes" id="UP001206924">
    <property type="component" value="Unassembled WGS sequence"/>
</dbReference>
<dbReference type="InterPro" id="IPR052025">
    <property type="entry name" value="Xyloglucanase_GH74"/>
</dbReference>
<feature type="region of interest" description="Disordered" evidence="1">
    <location>
        <begin position="1"/>
        <end position="20"/>
    </location>
</feature>
<dbReference type="EMBL" id="JANFLP010000001">
    <property type="protein sequence ID" value="MCQ1948564.1"/>
    <property type="molecule type" value="Genomic_DNA"/>
</dbReference>
<dbReference type="PANTHER" id="PTHR43739:SF5">
    <property type="entry name" value="EXO-ALPHA-SIALIDASE"/>
    <property type="match status" value="1"/>
</dbReference>
<comment type="caution">
    <text evidence="2">The sequence shown here is derived from an EMBL/GenBank/DDBJ whole genome shotgun (WGS) entry which is preliminary data.</text>
</comment>
<dbReference type="InterPro" id="IPR015943">
    <property type="entry name" value="WD40/YVTN_repeat-like_dom_sf"/>
</dbReference>
<sequence>MDAVPEAMPAAMSPAGSPGASTVVAIGTRKGLWLATSRDRRNWEVRGPEFAMTEVPSLAFDARSGTPRLLAGVRSEWWGTNVAISDDLGRTWQEPEQAAIAFPEDTGASLERIWQLAPDSADRPGVVWAGCEPISVFRSEDGGKHFELVRGLWDHPHRTQWGAGYGGPAAHTVLPSPSDDSVHVAISSGGVYRSDDRGRSWGAFNTGIIADFMPEKYPEFGQCVHKVARDAGNPQRLYAQNHGGVYRSDDAGGQWLSIADGLPADFGFVMLAHPTRPDTIWTIPLGSAGERNPPQGRPAVYRSTDAGGSWERFDAGLPAYDFNAVLRDAAYVDDADPAGIYFGTRGGEVYASADEGESFHLVAANLPDVLCVRAVAA</sequence>
<protein>
    <submittedName>
        <fullName evidence="2">Exo-alpha-sialidase</fullName>
    </submittedName>
</protein>
<evidence type="ECO:0000256" key="1">
    <source>
        <dbReference type="SAM" id="MobiDB-lite"/>
    </source>
</evidence>
<gene>
    <name evidence="2" type="ORF">NNX28_01310</name>
</gene>
<evidence type="ECO:0000313" key="2">
    <source>
        <dbReference type="EMBL" id="MCQ1948564.1"/>
    </source>
</evidence>
<reference evidence="2 3" key="1">
    <citation type="submission" date="2022-07" db="EMBL/GenBank/DDBJ databases">
        <title>Novel species in genus Arthrobacter.</title>
        <authorList>
            <person name="Liu Y."/>
        </authorList>
    </citation>
    <scope>NUCLEOTIDE SEQUENCE [LARGE SCALE GENOMIC DNA]</scope>
    <source>
        <strain evidence="3">zg-Y859</strain>
    </source>
</reference>
<dbReference type="CDD" id="cd15482">
    <property type="entry name" value="Sialidase_non-viral"/>
    <property type="match status" value="1"/>
</dbReference>
<dbReference type="RefSeq" id="WP_255864506.1">
    <property type="nucleotide sequence ID" value="NZ_CP104263.1"/>
</dbReference>
<feature type="compositionally biased region" description="Low complexity" evidence="1">
    <location>
        <begin position="7"/>
        <end position="20"/>
    </location>
</feature>
<name>A0ABT1NQ54_9MICC</name>
<keyword evidence="3" id="KW-1185">Reference proteome</keyword>
<proteinExistence type="predicted"/>
<evidence type="ECO:0000313" key="3">
    <source>
        <dbReference type="Proteomes" id="UP001206924"/>
    </source>
</evidence>
<dbReference type="SUPFAM" id="SSF110296">
    <property type="entry name" value="Oligoxyloglucan reducing end-specific cellobiohydrolase"/>
    <property type="match status" value="1"/>
</dbReference>
<accession>A0ABT1NQ54</accession>
<dbReference type="PANTHER" id="PTHR43739">
    <property type="entry name" value="XYLOGLUCANASE (EUROFUNG)"/>
    <property type="match status" value="1"/>
</dbReference>
<organism evidence="2 3">
    <name type="scientific">Arthrobacter jinronghuae</name>
    <dbReference type="NCBI Taxonomy" id="2964609"/>
    <lineage>
        <taxon>Bacteria</taxon>
        <taxon>Bacillati</taxon>
        <taxon>Actinomycetota</taxon>
        <taxon>Actinomycetes</taxon>
        <taxon>Micrococcales</taxon>
        <taxon>Micrococcaceae</taxon>
        <taxon>Arthrobacter</taxon>
    </lineage>
</organism>
<dbReference type="Gene3D" id="2.130.10.10">
    <property type="entry name" value="YVTN repeat-like/Quinoprotein amine dehydrogenase"/>
    <property type="match status" value="1"/>
</dbReference>